<accession>A0A3P7NYV5</accession>
<dbReference type="InterPro" id="IPR011009">
    <property type="entry name" value="Kinase-like_dom_sf"/>
</dbReference>
<protein>
    <recommendedName>
        <fullName evidence="1">non-specific serine/threonine protein kinase</fullName>
        <ecNumber evidence="1">2.7.11.1</ecNumber>
    </recommendedName>
</protein>
<dbReference type="GO" id="GO:0000226">
    <property type="term" value="P:microtubule cytoskeleton organization"/>
    <property type="evidence" value="ECO:0007669"/>
    <property type="project" value="TreeGrafter"/>
</dbReference>
<keyword evidence="2" id="KW-0723">Serine/threonine-protein kinase</keyword>
<evidence type="ECO:0000256" key="3">
    <source>
        <dbReference type="ARBA" id="ARBA00022679"/>
    </source>
</evidence>
<evidence type="ECO:0000313" key="12">
    <source>
        <dbReference type="Proteomes" id="UP000281553"/>
    </source>
</evidence>
<evidence type="ECO:0000313" key="11">
    <source>
        <dbReference type="EMBL" id="VDN13799.1"/>
    </source>
</evidence>
<comment type="catalytic activity">
    <reaction evidence="8">
        <text>L-seryl-[protein] + ATP = O-phospho-L-seryl-[protein] + ADP + H(+)</text>
        <dbReference type="Rhea" id="RHEA:17989"/>
        <dbReference type="Rhea" id="RHEA-COMP:9863"/>
        <dbReference type="Rhea" id="RHEA-COMP:11604"/>
        <dbReference type="ChEBI" id="CHEBI:15378"/>
        <dbReference type="ChEBI" id="CHEBI:29999"/>
        <dbReference type="ChEBI" id="CHEBI:30616"/>
        <dbReference type="ChEBI" id="CHEBI:83421"/>
        <dbReference type="ChEBI" id="CHEBI:456216"/>
        <dbReference type="EC" id="2.7.11.1"/>
    </reaction>
</comment>
<dbReference type="GO" id="GO:0035556">
    <property type="term" value="P:intracellular signal transduction"/>
    <property type="evidence" value="ECO:0007669"/>
    <property type="project" value="TreeGrafter"/>
</dbReference>
<keyword evidence="6" id="KW-0067">ATP-binding</keyword>
<dbReference type="Gene3D" id="1.10.8.10">
    <property type="entry name" value="DNA helicase RuvA subunit, C-terminal domain"/>
    <property type="match status" value="1"/>
</dbReference>
<dbReference type="PANTHER" id="PTHR24346">
    <property type="entry name" value="MAP/MICROTUBULE AFFINITY-REGULATING KINASE"/>
    <property type="match status" value="1"/>
</dbReference>
<keyword evidence="5" id="KW-0418">Kinase</keyword>
<feature type="domain" description="UBA" evidence="10">
    <location>
        <begin position="135"/>
        <end position="175"/>
    </location>
</feature>
<dbReference type="GO" id="GO:0005524">
    <property type="term" value="F:ATP binding"/>
    <property type="evidence" value="ECO:0007669"/>
    <property type="project" value="UniProtKB-KW"/>
</dbReference>
<evidence type="ECO:0000256" key="9">
    <source>
        <dbReference type="SAM" id="MobiDB-lite"/>
    </source>
</evidence>
<evidence type="ECO:0000256" key="6">
    <source>
        <dbReference type="ARBA" id="ARBA00022840"/>
    </source>
</evidence>
<evidence type="ECO:0000256" key="1">
    <source>
        <dbReference type="ARBA" id="ARBA00012513"/>
    </source>
</evidence>
<organism evidence="11 12">
    <name type="scientific">Dibothriocephalus latus</name>
    <name type="common">Fish tapeworm</name>
    <name type="synonym">Diphyllobothrium latum</name>
    <dbReference type="NCBI Taxonomy" id="60516"/>
    <lineage>
        <taxon>Eukaryota</taxon>
        <taxon>Metazoa</taxon>
        <taxon>Spiralia</taxon>
        <taxon>Lophotrochozoa</taxon>
        <taxon>Platyhelminthes</taxon>
        <taxon>Cestoda</taxon>
        <taxon>Eucestoda</taxon>
        <taxon>Diphyllobothriidea</taxon>
        <taxon>Diphyllobothriidae</taxon>
        <taxon>Dibothriocephalus</taxon>
    </lineage>
</organism>
<keyword evidence="4" id="KW-0547">Nucleotide-binding</keyword>
<dbReference type="OrthoDB" id="504170at2759"/>
<dbReference type="EMBL" id="UYRU01057381">
    <property type="protein sequence ID" value="VDN13799.1"/>
    <property type="molecule type" value="Genomic_DNA"/>
</dbReference>
<evidence type="ECO:0000256" key="4">
    <source>
        <dbReference type="ARBA" id="ARBA00022741"/>
    </source>
</evidence>
<dbReference type="GO" id="GO:0050321">
    <property type="term" value="F:tau-protein kinase activity"/>
    <property type="evidence" value="ECO:0007669"/>
    <property type="project" value="TreeGrafter"/>
</dbReference>
<name>A0A3P7NYV5_DIBLA</name>
<dbReference type="GO" id="GO:0005737">
    <property type="term" value="C:cytoplasm"/>
    <property type="evidence" value="ECO:0007669"/>
    <property type="project" value="TreeGrafter"/>
</dbReference>
<dbReference type="InterPro" id="IPR015940">
    <property type="entry name" value="UBA"/>
</dbReference>
<dbReference type="EC" id="2.7.11.1" evidence="1"/>
<dbReference type="AlphaFoldDB" id="A0A3P7NYV5"/>
<feature type="region of interest" description="Disordered" evidence="9">
    <location>
        <begin position="184"/>
        <end position="208"/>
    </location>
</feature>
<feature type="non-terminal residue" evidence="11">
    <location>
        <position position="208"/>
    </location>
</feature>
<sequence>MSPVSGGIVAQPIVSPPSFNSAAVEFGRPAKRPPPPLLSPHSSSLSSSATTVNVHARYGTLLSCFLVQELRECVLRGTYRVPFYMSHECEMLLRKMLVLNPSKRYSLTEIMKDKWLNTTFEESILHPHKEELPDYSDPERIQFMMQLGFSRTDIHDSLTKQLFNNITATYILLGHRRAKTGSLGLPPGAQSLRSLSTDSTTTAGYLAG</sequence>
<dbReference type="Gene3D" id="1.10.510.10">
    <property type="entry name" value="Transferase(Phosphotransferase) domain 1"/>
    <property type="match status" value="1"/>
</dbReference>
<reference evidence="11 12" key="1">
    <citation type="submission" date="2018-11" db="EMBL/GenBank/DDBJ databases">
        <authorList>
            <consortium name="Pathogen Informatics"/>
        </authorList>
    </citation>
    <scope>NUCLEOTIDE SEQUENCE [LARGE SCALE GENOMIC DNA]</scope>
</reference>
<comment type="catalytic activity">
    <reaction evidence="7">
        <text>L-threonyl-[protein] + ATP = O-phospho-L-threonyl-[protein] + ADP + H(+)</text>
        <dbReference type="Rhea" id="RHEA:46608"/>
        <dbReference type="Rhea" id="RHEA-COMP:11060"/>
        <dbReference type="Rhea" id="RHEA-COMP:11605"/>
        <dbReference type="ChEBI" id="CHEBI:15378"/>
        <dbReference type="ChEBI" id="CHEBI:30013"/>
        <dbReference type="ChEBI" id="CHEBI:30616"/>
        <dbReference type="ChEBI" id="CHEBI:61977"/>
        <dbReference type="ChEBI" id="CHEBI:456216"/>
        <dbReference type="EC" id="2.7.11.1"/>
    </reaction>
</comment>
<evidence type="ECO:0000256" key="8">
    <source>
        <dbReference type="ARBA" id="ARBA00048679"/>
    </source>
</evidence>
<dbReference type="PROSITE" id="PS50030">
    <property type="entry name" value="UBA"/>
    <property type="match status" value="1"/>
</dbReference>
<gene>
    <name evidence="11" type="ORF">DILT_LOCUS9630</name>
</gene>
<evidence type="ECO:0000259" key="10">
    <source>
        <dbReference type="PROSITE" id="PS50030"/>
    </source>
</evidence>
<feature type="compositionally biased region" description="Low complexity" evidence="9">
    <location>
        <begin position="191"/>
        <end position="202"/>
    </location>
</feature>
<dbReference type="FunFam" id="1.10.8.10:FF:000005">
    <property type="entry name" value="Non-specific serine/threonine protein kinase"/>
    <property type="match status" value="1"/>
</dbReference>
<evidence type="ECO:0000256" key="2">
    <source>
        <dbReference type="ARBA" id="ARBA00022527"/>
    </source>
</evidence>
<keyword evidence="3" id="KW-0808">Transferase</keyword>
<dbReference type="PANTHER" id="PTHR24346:SF82">
    <property type="entry name" value="KP78A-RELATED"/>
    <property type="match status" value="1"/>
</dbReference>
<proteinExistence type="predicted"/>
<dbReference type="CDD" id="cd14337">
    <property type="entry name" value="UBA_MARK_Par1"/>
    <property type="match status" value="1"/>
</dbReference>
<keyword evidence="12" id="KW-1185">Reference proteome</keyword>
<evidence type="ECO:0000256" key="7">
    <source>
        <dbReference type="ARBA" id="ARBA00047899"/>
    </source>
</evidence>
<evidence type="ECO:0000256" key="5">
    <source>
        <dbReference type="ARBA" id="ARBA00022777"/>
    </source>
</evidence>
<dbReference type="SUPFAM" id="SSF56112">
    <property type="entry name" value="Protein kinase-like (PK-like)"/>
    <property type="match status" value="1"/>
</dbReference>
<dbReference type="Proteomes" id="UP000281553">
    <property type="component" value="Unassembled WGS sequence"/>
</dbReference>